<reference evidence="2 3" key="1">
    <citation type="journal article" date="2019" name="Int. J. Syst. Evol. Microbiol.">
        <title>The Global Catalogue of Microorganisms (GCM) 10K type strain sequencing project: providing services to taxonomists for standard genome sequencing and annotation.</title>
        <authorList>
            <consortium name="The Broad Institute Genomics Platform"/>
            <consortium name="The Broad Institute Genome Sequencing Center for Infectious Disease"/>
            <person name="Wu L."/>
            <person name="Ma J."/>
        </authorList>
    </citation>
    <scope>NUCLEOTIDE SEQUENCE [LARGE SCALE GENOMIC DNA]</scope>
    <source>
        <strain evidence="2 3">JCM 16009</strain>
    </source>
</reference>
<name>A0ABN2N7L3_9PSEU</name>
<dbReference type="Pfam" id="PF13577">
    <property type="entry name" value="SnoaL_4"/>
    <property type="match status" value="1"/>
</dbReference>
<evidence type="ECO:0000313" key="3">
    <source>
        <dbReference type="Proteomes" id="UP001500449"/>
    </source>
</evidence>
<dbReference type="InterPro" id="IPR037401">
    <property type="entry name" value="SnoaL-like"/>
</dbReference>
<dbReference type="EMBL" id="BAAAQK010000009">
    <property type="protein sequence ID" value="GAA1853293.1"/>
    <property type="molecule type" value="Genomic_DNA"/>
</dbReference>
<dbReference type="InterPro" id="IPR032710">
    <property type="entry name" value="NTF2-like_dom_sf"/>
</dbReference>
<evidence type="ECO:0000313" key="2">
    <source>
        <dbReference type="EMBL" id="GAA1853293.1"/>
    </source>
</evidence>
<keyword evidence="3" id="KW-1185">Reference proteome</keyword>
<evidence type="ECO:0000259" key="1">
    <source>
        <dbReference type="Pfam" id="PF13577"/>
    </source>
</evidence>
<sequence>MNRPTAPDHVDDVPRTREALMDEVIAKQEIRDLVLLYGMACDRDDAELLRQVYLPDGRDNRGEPNGLASEYIEAMSRLRAGSIMVAHQLTNHLIWVDGDVAEGEVRNVSHTVHTTDTGYAYRIMGGRYLDEYRRDGSGRWRIADRAAVVDWADGWPIDEAGARPRYGTTLSGADDETDPVYRVLSRARRGRAAW</sequence>
<protein>
    <recommendedName>
        <fullName evidence="1">SnoaL-like domain-containing protein</fullName>
    </recommendedName>
</protein>
<proteinExistence type="predicted"/>
<comment type="caution">
    <text evidence="2">The sequence shown here is derived from an EMBL/GenBank/DDBJ whole genome shotgun (WGS) entry which is preliminary data.</text>
</comment>
<dbReference type="Proteomes" id="UP001500449">
    <property type="component" value="Unassembled WGS sequence"/>
</dbReference>
<gene>
    <name evidence="2" type="ORF">GCM10009836_36730</name>
</gene>
<accession>A0ABN2N7L3</accession>
<dbReference type="SUPFAM" id="SSF54427">
    <property type="entry name" value="NTF2-like"/>
    <property type="match status" value="1"/>
</dbReference>
<dbReference type="Gene3D" id="3.10.450.50">
    <property type="match status" value="1"/>
</dbReference>
<organism evidence="2 3">
    <name type="scientific">Pseudonocardia ailaonensis</name>
    <dbReference type="NCBI Taxonomy" id="367279"/>
    <lineage>
        <taxon>Bacteria</taxon>
        <taxon>Bacillati</taxon>
        <taxon>Actinomycetota</taxon>
        <taxon>Actinomycetes</taxon>
        <taxon>Pseudonocardiales</taxon>
        <taxon>Pseudonocardiaceae</taxon>
        <taxon>Pseudonocardia</taxon>
    </lineage>
</organism>
<feature type="domain" description="SnoaL-like" evidence="1">
    <location>
        <begin position="24"/>
        <end position="145"/>
    </location>
</feature>